<dbReference type="EMBL" id="AP023420">
    <property type="protein sequence ID" value="BCK83249.1"/>
    <property type="molecule type" value="Genomic_DNA"/>
</dbReference>
<dbReference type="Gene3D" id="2.30.30.90">
    <property type="match status" value="1"/>
</dbReference>
<dbReference type="Proteomes" id="UP000679848">
    <property type="component" value="Chromosome"/>
</dbReference>
<keyword evidence="4" id="KW-1185">Reference proteome</keyword>
<dbReference type="SMART" id="SM00899">
    <property type="entry name" value="FeoA"/>
    <property type="match status" value="1"/>
</dbReference>
<name>A0A810Q4K7_9FIRM</name>
<evidence type="ECO:0000256" key="1">
    <source>
        <dbReference type="ARBA" id="ARBA00023004"/>
    </source>
</evidence>
<dbReference type="SUPFAM" id="SSF50037">
    <property type="entry name" value="C-terminal domain of transcriptional repressors"/>
    <property type="match status" value="1"/>
</dbReference>
<evidence type="ECO:0000313" key="4">
    <source>
        <dbReference type="Proteomes" id="UP000679848"/>
    </source>
</evidence>
<feature type="domain" description="Ferrous iron transporter FeoA-like" evidence="2">
    <location>
        <begin position="4"/>
        <end position="73"/>
    </location>
</feature>
<evidence type="ECO:0000313" key="3">
    <source>
        <dbReference type="EMBL" id="BCK83249.1"/>
    </source>
</evidence>
<keyword evidence="1" id="KW-0408">Iron</keyword>
<dbReference type="Pfam" id="PF04023">
    <property type="entry name" value="FeoA"/>
    <property type="match status" value="1"/>
</dbReference>
<dbReference type="AlphaFoldDB" id="A0A810Q4K7"/>
<dbReference type="KEGG" id="pfaa:MM59RIKEN_05680"/>
<proteinExistence type="predicted"/>
<dbReference type="InterPro" id="IPR038157">
    <property type="entry name" value="FeoA_core_dom"/>
</dbReference>
<dbReference type="InterPro" id="IPR008988">
    <property type="entry name" value="Transcriptional_repressor_C"/>
</dbReference>
<protein>
    <recommendedName>
        <fullName evidence="2">Ferrous iron transporter FeoA-like domain-containing protein</fullName>
    </recommendedName>
</protein>
<dbReference type="InterPro" id="IPR007167">
    <property type="entry name" value="Fe-transptr_FeoA-like"/>
</dbReference>
<sequence length="73" mass="8326">MNEMTLKDAVEEKEYIVRQIDTDDEELKTFLFSLGCYEGEPITVVSHLKDSCVVSIKDGRYNIDNQLADAILI</sequence>
<organism evidence="3 4">
    <name type="scientific">Pusillibacter faecalis</name>
    <dbReference type="NCBI Taxonomy" id="2714358"/>
    <lineage>
        <taxon>Bacteria</taxon>
        <taxon>Bacillati</taxon>
        <taxon>Bacillota</taxon>
        <taxon>Clostridia</taxon>
        <taxon>Eubacteriales</taxon>
        <taxon>Oscillospiraceae</taxon>
        <taxon>Pusillibacter</taxon>
    </lineage>
</organism>
<reference evidence="3" key="1">
    <citation type="submission" date="2020-09" db="EMBL/GenBank/DDBJ databases">
        <title>New species isolated from human feces.</title>
        <authorList>
            <person name="Kitahara M."/>
            <person name="Shigeno Y."/>
            <person name="Shime M."/>
            <person name="Matsumoto Y."/>
            <person name="Nakamura S."/>
            <person name="Motooka D."/>
            <person name="Fukuoka S."/>
            <person name="Nishikawa H."/>
            <person name="Benno Y."/>
        </authorList>
    </citation>
    <scope>NUCLEOTIDE SEQUENCE</scope>
    <source>
        <strain evidence="3">MM59</strain>
    </source>
</reference>
<accession>A0A810Q4K7</accession>
<evidence type="ECO:0000259" key="2">
    <source>
        <dbReference type="SMART" id="SM00899"/>
    </source>
</evidence>
<dbReference type="GO" id="GO:0046914">
    <property type="term" value="F:transition metal ion binding"/>
    <property type="evidence" value="ECO:0007669"/>
    <property type="project" value="InterPro"/>
</dbReference>
<gene>
    <name evidence="3" type="ORF">MM59RIKEN_05680</name>
</gene>